<dbReference type="AlphaFoldDB" id="A0A0D0IYM3"/>
<reference evidence="2 3" key="1">
    <citation type="submission" date="2015-01" db="EMBL/GenBank/DDBJ databases">
        <title>Comparative genomics of non-oral Prevotella species.</title>
        <authorList>
            <person name="Accetto T."/>
            <person name="Nograsek B."/>
            <person name="Avgustin G."/>
        </authorList>
    </citation>
    <scope>NUCLEOTIDE SEQUENCE [LARGE SCALE GENOMIC DNA]</scope>
    <source>
        <strain evidence="2 3">P5-119</strain>
    </source>
</reference>
<gene>
    <name evidence="2" type="ORF">ST44_01275</name>
</gene>
<evidence type="ECO:0000313" key="3">
    <source>
        <dbReference type="Proteomes" id="UP000032046"/>
    </source>
</evidence>
<protein>
    <recommendedName>
        <fullName evidence="1">DUF3298 domain-containing protein</fullName>
    </recommendedName>
</protein>
<dbReference type="RefSeq" id="WP_042517431.1">
    <property type="nucleotide sequence ID" value="NZ_JXQK01000017.1"/>
</dbReference>
<organism evidence="2 3">
    <name type="scientific">Prevotella pectinovora</name>
    <dbReference type="NCBI Taxonomy" id="1602169"/>
    <lineage>
        <taxon>Bacteria</taxon>
        <taxon>Pseudomonadati</taxon>
        <taxon>Bacteroidota</taxon>
        <taxon>Bacteroidia</taxon>
        <taxon>Bacteroidales</taxon>
        <taxon>Prevotellaceae</taxon>
        <taxon>Prevotella</taxon>
    </lineage>
</organism>
<dbReference type="Proteomes" id="UP000032046">
    <property type="component" value="Unassembled WGS sequence"/>
</dbReference>
<sequence length="497" mass="57724">MKKLLFIFLMLAVLTGCHGLRMGVGLKGEVIDEDTLVLDGDTFTIQERIGDSLFIVWNYEHSDEKTPCYLLKYERNGFYYPQIGATNITSIDNTVNYVSIDDNDVYDIKDRKILFSSPCCESGFYYLGQWKSLHLFASSDTICFSDGKCVGLQDDVFCRKPKKEGMVTLVAGAQTKDVSFGDLYNAKKKSDAPDTTTERLAKNYYIKPRSKYERMEAGFSVDLDIPKGDAESDKAIREWMMAAIRDDAFYQLENNRGIPVGKCTSLKDLLHSLDEYGVLWEKLCRAEYQIEDTLELRMTCNIRVKKVVDCEDYTTYYYWASLYNGGLHDLPREYYITYDKRRGGLLDVNNSVKPAMVQHFRHLALESLKKEYDFCYERENSWEDFTHSIFSFHCPMIDTSGMDDIMRSFFVHNYSCDDWAGWNGYNEKAFTEKDFPLTHFAVLPEGIVLTYHPYQIDCFAAGEYHAVIPFKEANRCLMFDYSKHEDLKPKLQRFIKW</sequence>
<dbReference type="PROSITE" id="PS51257">
    <property type="entry name" value="PROKAR_LIPOPROTEIN"/>
    <property type="match status" value="1"/>
</dbReference>
<keyword evidence="3" id="KW-1185">Reference proteome</keyword>
<dbReference type="STRING" id="1602171.ST44_01275"/>
<comment type="caution">
    <text evidence="2">The sequence shown here is derived from an EMBL/GenBank/DDBJ whole genome shotgun (WGS) entry which is preliminary data.</text>
</comment>
<proteinExistence type="predicted"/>
<dbReference type="Gene3D" id="3.90.640.20">
    <property type="entry name" value="Heat-shock cognate protein, ATPase"/>
    <property type="match status" value="1"/>
</dbReference>
<dbReference type="EMBL" id="JXQK01000017">
    <property type="protein sequence ID" value="KIP64726.1"/>
    <property type="molecule type" value="Genomic_DNA"/>
</dbReference>
<evidence type="ECO:0000259" key="1">
    <source>
        <dbReference type="Pfam" id="PF11738"/>
    </source>
</evidence>
<dbReference type="InterPro" id="IPR021729">
    <property type="entry name" value="DUF3298"/>
</dbReference>
<evidence type="ECO:0000313" key="2">
    <source>
        <dbReference type="EMBL" id="KIP64726.1"/>
    </source>
</evidence>
<dbReference type="Pfam" id="PF11738">
    <property type="entry name" value="DUF3298"/>
    <property type="match status" value="1"/>
</dbReference>
<accession>A0A0D0IYM3</accession>
<name>A0A0D0IYM3_9BACT</name>
<feature type="domain" description="DUF3298" evidence="1">
    <location>
        <begin position="428"/>
        <end position="471"/>
    </location>
</feature>
<dbReference type="InterPro" id="IPR037126">
    <property type="entry name" value="PdaC/RsiV-like_sf"/>
</dbReference>